<proteinExistence type="predicted"/>
<reference evidence="2 3" key="1">
    <citation type="submission" date="2024-04" db="EMBL/GenBank/DDBJ databases">
        <authorList>
            <person name="Rising A."/>
            <person name="Reimegard J."/>
            <person name="Sonavane S."/>
            <person name="Akerstrom W."/>
            <person name="Nylinder S."/>
            <person name="Hedman E."/>
            <person name="Kallberg Y."/>
        </authorList>
    </citation>
    <scope>NUCLEOTIDE SEQUENCE [LARGE SCALE GENOMIC DNA]</scope>
</reference>
<accession>A0AAV1Z380</accession>
<keyword evidence="3" id="KW-1185">Reference proteome</keyword>
<evidence type="ECO:0000256" key="1">
    <source>
        <dbReference type="SAM" id="MobiDB-lite"/>
    </source>
</evidence>
<evidence type="ECO:0000313" key="2">
    <source>
        <dbReference type="EMBL" id="CAL1265998.1"/>
    </source>
</evidence>
<feature type="non-terminal residue" evidence="2">
    <location>
        <position position="1"/>
    </location>
</feature>
<comment type="caution">
    <text evidence="2">The sequence shown here is derived from an EMBL/GenBank/DDBJ whole genome shotgun (WGS) entry which is preliminary data.</text>
</comment>
<sequence length="241" mass="26459">SFHPAQDALPHPFGVRFRGESSAFASFREKICICSELELRFRFLLPRGLHTPLGLMQLKPFVATGIVTLSLLASLTMALTTTEPSSTATRFSSTEKTTEKITTTASTTSSTTTTTTGTPPPTTSTEWQDMDEVESQKLVDFVVGEIQKLKMEHKELDECQELNLSSVLSGKKLAGKITKYSVTLKVQPQIKNTESCLQQNSTITNMHPEICEADVTEGDHGGTEGKTLLRSTCLQVEELQD</sequence>
<dbReference type="Proteomes" id="UP001497382">
    <property type="component" value="Unassembled WGS sequence"/>
</dbReference>
<organism evidence="2 3">
    <name type="scientific">Larinioides sclopetarius</name>
    <dbReference type="NCBI Taxonomy" id="280406"/>
    <lineage>
        <taxon>Eukaryota</taxon>
        <taxon>Metazoa</taxon>
        <taxon>Ecdysozoa</taxon>
        <taxon>Arthropoda</taxon>
        <taxon>Chelicerata</taxon>
        <taxon>Arachnida</taxon>
        <taxon>Araneae</taxon>
        <taxon>Araneomorphae</taxon>
        <taxon>Entelegynae</taxon>
        <taxon>Araneoidea</taxon>
        <taxon>Araneidae</taxon>
        <taxon>Larinioides</taxon>
    </lineage>
</organism>
<name>A0AAV1Z380_9ARAC</name>
<dbReference type="AlphaFoldDB" id="A0AAV1Z380"/>
<dbReference type="EMBL" id="CAXIEN010000020">
    <property type="protein sequence ID" value="CAL1265998.1"/>
    <property type="molecule type" value="Genomic_DNA"/>
</dbReference>
<gene>
    <name evidence="2" type="ORF">LARSCL_LOCUS2867</name>
</gene>
<feature type="compositionally biased region" description="Low complexity" evidence="1">
    <location>
        <begin position="92"/>
        <end position="117"/>
    </location>
</feature>
<evidence type="ECO:0000313" key="3">
    <source>
        <dbReference type="Proteomes" id="UP001497382"/>
    </source>
</evidence>
<feature type="region of interest" description="Disordered" evidence="1">
    <location>
        <begin position="84"/>
        <end position="126"/>
    </location>
</feature>
<protein>
    <submittedName>
        <fullName evidence="2">Uncharacterized protein</fullName>
    </submittedName>
</protein>